<dbReference type="InterPro" id="IPR052400">
    <property type="entry name" value="Zn2-C6_fungal_TF"/>
</dbReference>
<proteinExistence type="predicted"/>
<name>A0AAN7AMS3_9PEZI</name>
<keyword evidence="1" id="KW-0539">Nucleus</keyword>
<protein>
    <submittedName>
        <fullName evidence="3">Uncharacterized protein</fullName>
    </submittedName>
</protein>
<dbReference type="AlphaFoldDB" id="A0AAN7AMS3"/>
<evidence type="ECO:0000256" key="2">
    <source>
        <dbReference type="SAM" id="MobiDB-lite"/>
    </source>
</evidence>
<dbReference type="GO" id="GO:0000981">
    <property type="term" value="F:DNA-binding transcription factor activity, RNA polymerase II-specific"/>
    <property type="evidence" value="ECO:0007669"/>
    <property type="project" value="TreeGrafter"/>
</dbReference>
<dbReference type="PANTHER" id="PTHR47657:SF7">
    <property type="entry name" value="STEROL REGULATORY ELEMENT-BINDING PROTEIN ECM22"/>
    <property type="match status" value="1"/>
</dbReference>
<sequence>MNYSNPNNASNEMDPNINATYPLLALDATTQAPDFDYTAYYHHHQPPHHTHEDIDYLAEDSSASASTPGNLLPSASDATLQNLGPVPPPSLLTVPALPSNTLHSQGGYGQPYPQNQLQLPTFDPSAVSSTGYNDGSSGGGSPAPSSGRGGGSGSNSSSLTAAETHPSCGHCLKTGLTCEYPSLPTIIHQPSHTLPLFSLLDLRLYHHFLSTCYPHHPIGSEPLWLHTVPHLSQSHPYLMHAILGYSASHLLQTDPTITLTPSMTHRLKAIKSIKKALSSIPTNNTPSLESEGNALMATCFTLTYQSTLLDDGMAEYMTFVRGVVIVSIAMFSRKTKLIFGELLQPERNKSVLEPHMRGIPLVRKEWVDSAVGSLKTLGEEAVLSRGNGTQKTYWEMLLKMAEALYKGAWEGYEAMTGHYGWWMMLPHDEFQILVDVPGDQISVLLGAHWVAIKMIMAVVIEGEMVGSSEREKAVVVVGENEIKEEERWKEGKDPRVNSERQGGVKEGMGRWLRWLNKETKGEWRRYGGWCRWVEQRLEEDLTYFGKTV</sequence>
<comment type="caution">
    <text evidence="3">The sequence shown here is derived from an EMBL/GenBank/DDBJ whole genome shotgun (WGS) entry which is preliminary data.</text>
</comment>
<accession>A0AAN7AMS3</accession>
<gene>
    <name evidence="3" type="ORF">QBC40DRAFT_353231</name>
</gene>
<feature type="compositionally biased region" description="Gly residues" evidence="2">
    <location>
        <begin position="136"/>
        <end position="153"/>
    </location>
</feature>
<evidence type="ECO:0000313" key="4">
    <source>
        <dbReference type="Proteomes" id="UP001303160"/>
    </source>
</evidence>
<feature type="compositionally biased region" description="Low complexity" evidence="2">
    <location>
        <begin position="110"/>
        <end position="120"/>
    </location>
</feature>
<dbReference type="Pfam" id="PF11951">
    <property type="entry name" value="Fungal_trans_2"/>
    <property type="match status" value="1"/>
</dbReference>
<dbReference type="Proteomes" id="UP001303160">
    <property type="component" value="Unassembled WGS sequence"/>
</dbReference>
<dbReference type="PANTHER" id="PTHR47657">
    <property type="entry name" value="STEROL REGULATORY ELEMENT-BINDING PROTEIN ECM22"/>
    <property type="match status" value="1"/>
</dbReference>
<evidence type="ECO:0000256" key="1">
    <source>
        <dbReference type="ARBA" id="ARBA00023242"/>
    </source>
</evidence>
<organism evidence="3 4">
    <name type="scientific">Triangularia verruculosa</name>
    <dbReference type="NCBI Taxonomy" id="2587418"/>
    <lineage>
        <taxon>Eukaryota</taxon>
        <taxon>Fungi</taxon>
        <taxon>Dikarya</taxon>
        <taxon>Ascomycota</taxon>
        <taxon>Pezizomycotina</taxon>
        <taxon>Sordariomycetes</taxon>
        <taxon>Sordariomycetidae</taxon>
        <taxon>Sordariales</taxon>
        <taxon>Podosporaceae</taxon>
        <taxon>Triangularia</taxon>
    </lineage>
</organism>
<dbReference type="EMBL" id="MU864056">
    <property type="protein sequence ID" value="KAK4194511.1"/>
    <property type="molecule type" value="Genomic_DNA"/>
</dbReference>
<keyword evidence="4" id="KW-1185">Reference proteome</keyword>
<reference evidence="3" key="1">
    <citation type="journal article" date="2023" name="Mol. Phylogenet. Evol.">
        <title>Genome-scale phylogeny and comparative genomics of the fungal order Sordariales.</title>
        <authorList>
            <person name="Hensen N."/>
            <person name="Bonometti L."/>
            <person name="Westerberg I."/>
            <person name="Brannstrom I.O."/>
            <person name="Guillou S."/>
            <person name="Cros-Aarteil S."/>
            <person name="Calhoun S."/>
            <person name="Haridas S."/>
            <person name="Kuo A."/>
            <person name="Mondo S."/>
            <person name="Pangilinan J."/>
            <person name="Riley R."/>
            <person name="LaButti K."/>
            <person name="Andreopoulos B."/>
            <person name="Lipzen A."/>
            <person name="Chen C."/>
            <person name="Yan M."/>
            <person name="Daum C."/>
            <person name="Ng V."/>
            <person name="Clum A."/>
            <person name="Steindorff A."/>
            <person name="Ohm R.A."/>
            <person name="Martin F."/>
            <person name="Silar P."/>
            <person name="Natvig D.O."/>
            <person name="Lalanne C."/>
            <person name="Gautier V."/>
            <person name="Ament-Velasquez S.L."/>
            <person name="Kruys A."/>
            <person name="Hutchinson M.I."/>
            <person name="Powell A.J."/>
            <person name="Barry K."/>
            <person name="Miller A.N."/>
            <person name="Grigoriev I.V."/>
            <person name="Debuchy R."/>
            <person name="Gladieux P."/>
            <person name="Hiltunen Thoren M."/>
            <person name="Johannesson H."/>
        </authorList>
    </citation>
    <scope>NUCLEOTIDE SEQUENCE</scope>
    <source>
        <strain evidence="3">CBS 315.58</strain>
    </source>
</reference>
<dbReference type="InterPro" id="IPR021858">
    <property type="entry name" value="Fun_TF"/>
</dbReference>
<evidence type="ECO:0000313" key="3">
    <source>
        <dbReference type="EMBL" id="KAK4194511.1"/>
    </source>
</evidence>
<feature type="region of interest" description="Disordered" evidence="2">
    <location>
        <begin position="61"/>
        <end position="161"/>
    </location>
</feature>
<reference evidence="3" key="2">
    <citation type="submission" date="2023-05" db="EMBL/GenBank/DDBJ databases">
        <authorList>
            <consortium name="Lawrence Berkeley National Laboratory"/>
            <person name="Steindorff A."/>
            <person name="Hensen N."/>
            <person name="Bonometti L."/>
            <person name="Westerberg I."/>
            <person name="Brannstrom I.O."/>
            <person name="Guillou S."/>
            <person name="Cros-Aarteil S."/>
            <person name="Calhoun S."/>
            <person name="Haridas S."/>
            <person name="Kuo A."/>
            <person name="Mondo S."/>
            <person name="Pangilinan J."/>
            <person name="Riley R."/>
            <person name="Labutti K."/>
            <person name="Andreopoulos B."/>
            <person name="Lipzen A."/>
            <person name="Chen C."/>
            <person name="Yanf M."/>
            <person name="Daum C."/>
            <person name="Ng V."/>
            <person name="Clum A."/>
            <person name="Ohm R."/>
            <person name="Martin F."/>
            <person name="Silar P."/>
            <person name="Natvig D."/>
            <person name="Lalanne C."/>
            <person name="Gautier V."/>
            <person name="Ament-Velasquez S.L."/>
            <person name="Kruys A."/>
            <person name="Hutchinson M.I."/>
            <person name="Powell A.J."/>
            <person name="Barry K."/>
            <person name="Miller A.N."/>
            <person name="Grigoriev I.V."/>
            <person name="Debuchy R."/>
            <person name="Gladieux P."/>
            <person name="Thoren M.H."/>
            <person name="Johannesson H."/>
        </authorList>
    </citation>
    <scope>NUCLEOTIDE SEQUENCE</scope>
    <source>
        <strain evidence="3">CBS 315.58</strain>
    </source>
</reference>